<dbReference type="InterPro" id="IPR011576">
    <property type="entry name" value="Pyridox_Oxase_N"/>
</dbReference>
<reference evidence="2 3" key="1">
    <citation type="submission" date="2018-07" db="EMBL/GenBank/DDBJ databases">
        <title>Genomic Encyclopedia of Type Strains, Phase IV (KMG-IV): sequencing the most valuable type-strain genomes for metagenomic binning, comparative biology and taxonomic classification.</title>
        <authorList>
            <person name="Goeker M."/>
        </authorList>
    </citation>
    <scope>NUCLEOTIDE SEQUENCE [LARGE SCALE GENOMIC DNA]</scope>
    <source>
        <strain evidence="2 3">DSM 25281</strain>
    </source>
</reference>
<dbReference type="AlphaFoldDB" id="A0A370GRD9"/>
<dbReference type="Pfam" id="PF01243">
    <property type="entry name" value="PNPOx_N"/>
    <property type="match status" value="1"/>
</dbReference>
<evidence type="ECO:0000313" key="2">
    <source>
        <dbReference type="EMBL" id="RDI45806.1"/>
    </source>
</evidence>
<sequence>MSDQKLREEVLEVLKENKVGTLATVQNNKPHTRYMTFFNEDLTLFTATDKNTHKVEEIERNSNVHILIGYDGEGVGDAYLEIEGTAAVKDNQELKDQLWNDHMKPWFDGPNDPNYIILEIHPSAMTLMNKKDESAKTLNV</sequence>
<dbReference type="Gene3D" id="2.30.110.10">
    <property type="entry name" value="Electron Transport, Fmn-binding Protein, Chain A"/>
    <property type="match status" value="1"/>
</dbReference>
<evidence type="ECO:0000313" key="3">
    <source>
        <dbReference type="Proteomes" id="UP000255326"/>
    </source>
</evidence>
<dbReference type="InterPro" id="IPR052917">
    <property type="entry name" value="Stress-Dev_Protein"/>
</dbReference>
<dbReference type="InterPro" id="IPR012349">
    <property type="entry name" value="Split_barrel_FMN-bd"/>
</dbReference>
<dbReference type="SUPFAM" id="SSF50475">
    <property type="entry name" value="FMN-binding split barrel"/>
    <property type="match status" value="1"/>
</dbReference>
<gene>
    <name evidence="2" type="ORF">DFR59_102441</name>
</gene>
<dbReference type="EMBL" id="QQAY01000002">
    <property type="protein sequence ID" value="RDI45806.1"/>
    <property type="molecule type" value="Genomic_DNA"/>
</dbReference>
<keyword evidence="3" id="KW-1185">Reference proteome</keyword>
<dbReference type="PANTHER" id="PTHR34818">
    <property type="entry name" value="PROTEIN BLI-3"/>
    <property type="match status" value="1"/>
</dbReference>
<proteinExistence type="predicted"/>
<dbReference type="OrthoDB" id="5431160at2"/>
<comment type="caution">
    <text evidence="2">The sequence shown here is derived from an EMBL/GenBank/DDBJ whole genome shotgun (WGS) entry which is preliminary data.</text>
</comment>
<dbReference type="PANTHER" id="PTHR34818:SF1">
    <property type="entry name" value="PROTEIN BLI-3"/>
    <property type="match status" value="1"/>
</dbReference>
<name>A0A370GRD9_9BACI</name>
<evidence type="ECO:0000259" key="1">
    <source>
        <dbReference type="Pfam" id="PF01243"/>
    </source>
</evidence>
<accession>A0A370GRD9</accession>
<dbReference type="Proteomes" id="UP000255326">
    <property type="component" value="Unassembled WGS sequence"/>
</dbReference>
<protein>
    <submittedName>
        <fullName evidence="2">General stress protein 26</fullName>
    </submittedName>
</protein>
<dbReference type="RefSeq" id="WP_114744618.1">
    <property type="nucleotide sequence ID" value="NZ_QQAY01000002.1"/>
</dbReference>
<feature type="domain" description="Pyridoxamine 5'-phosphate oxidase N-terminal" evidence="1">
    <location>
        <begin position="6"/>
        <end position="127"/>
    </location>
</feature>
<organism evidence="2 3">
    <name type="scientific">Falsibacillus pallidus</name>
    <dbReference type="NCBI Taxonomy" id="493781"/>
    <lineage>
        <taxon>Bacteria</taxon>
        <taxon>Bacillati</taxon>
        <taxon>Bacillota</taxon>
        <taxon>Bacilli</taxon>
        <taxon>Bacillales</taxon>
        <taxon>Bacillaceae</taxon>
        <taxon>Falsibacillus</taxon>
    </lineage>
</organism>